<sequence>MAISTASPRGLVEAARYRPNVIVRTEGPGDEENAWAGRDLAIGGEVALTARFLWGPGRLRSRHE</sequence>
<dbReference type="Proteomes" id="UP001596074">
    <property type="component" value="Unassembled WGS sequence"/>
</dbReference>
<keyword evidence="2" id="KW-1185">Reference proteome</keyword>
<dbReference type="RefSeq" id="WP_378292085.1">
    <property type="nucleotide sequence ID" value="NZ_JBHSON010000141.1"/>
</dbReference>
<organism evidence="1 2">
    <name type="scientific">Actinomadura rugatobispora</name>
    <dbReference type="NCBI Taxonomy" id="1994"/>
    <lineage>
        <taxon>Bacteria</taxon>
        <taxon>Bacillati</taxon>
        <taxon>Actinomycetota</taxon>
        <taxon>Actinomycetes</taxon>
        <taxon>Streptosporangiales</taxon>
        <taxon>Thermomonosporaceae</taxon>
        <taxon>Actinomadura</taxon>
    </lineage>
</organism>
<protein>
    <submittedName>
        <fullName evidence="1">Uncharacterized protein</fullName>
    </submittedName>
</protein>
<proteinExistence type="predicted"/>
<evidence type="ECO:0000313" key="2">
    <source>
        <dbReference type="Proteomes" id="UP001596074"/>
    </source>
</evidence>
<name>A0ABW1AHY6_9ACTN</name>
<gene>
    <name evidence="1" type="ORF">ACFPZN_52115</name>
</gene>
<reference evidence="2" key="1">
    <citation type="journal article" date="2019" name="Int. J. Syst. Evol. Microbiol.">
        <title>The Global Catalogue of Microorganisms (GCM) 10K type strain sequencing project: providing services to taxonomists for standard genome sequencing and annotation.</title>
        <authorList>
            <consortium name="The Broad Institute Genomics Platform"/>
            <consortium name="The Broad Institute Genome Sequencing Center for Infectious Disease"/>
            <person name="Wu L."/>
            <person name="Ma J."/>
        </authorList>
    </citation>
    <scope>NUCLEOTIDE SEQUENCE [LARGE SCALE GENOMIC DNA]</scope>
    <source>
        <strain evidence="2">KCTC 42087</strain>
    </source>
</reference>
<accession>A0ABW1AHY6</accession>
<dbReference type="EMBL" id="JBHSON010000141">
    <property type="protein sequence ID" value="MFC5754219.1"/>
    <property type="molecule type" value="Genomic_DNA"/>
</dbReference>
<comment type="caution">
    <text evidence="1">The sequence shown here is derived from an EMBL/GenBank/DDBJ whole genome shotgun (WGS) entry which is preliminary data.</text>
</comment>
<evidence type="ECO:0000313" key="1">
    <source>
        <dbReference type="EMBL" id="MFC5754219.1"/>
    </source>
</evidence>